<evidence type="ECO:0000256" key="6">
    <source>
        <dbReference type="ARBA" id="ARBA00023125"/>
    </source>
</evidence>
<dbReference type="Pfam" id="PF19627">
    <property type="entry name" value="ADNP_N"/>
    <property type="match status" value="1"/>
</dbReference>
<dbReference type="GO" id="GO:0003677">
    <property type="term" value="F:DNA binding"/>
    <property type="evidence" value="ECO:0007669"/>
    <property type="project" value="UniProtKB-KW"/>
</dbReference>
<dbReference type="GO" id="GO:0005634">
    <property type="term" value="C:nucleus"/>
    <property type="evidence" value="ECO:0007669"/>
    <property type="project" value="TreeGrafter"/>
</dbReference>
<evidence type="ECO:0000256" key="9">
    <source>
        <dbReference type="ARBA" id="ARBA00023242"/>
    </source>
</evidence>
<evidence type="ECO:0000313" key="11">
    <source>
        <dbReference type="EMBL" id="KAG5265201.1"/>
    </source>
</evidence>
<evidence type="ECO:0000256" key="2">
    <source>
        <dbReference type="ARBA" id="ARBA00022737"/>
    </source>
</evidence>
<evidence type="ECO:0000259" key="10">
    <source>
        <dbReference type="Pfam" id="PF19627"/>
    </source>
</evidence>
<keyword evidence="3" id="KW-0863">Zinc-finger</keyword>
<evidence type="ECO:0000256" key="8">
    <source>
        <dbReference type="ARBA" id="ARBA00023163"/>
    </source>
</evidence>
<accession>A0AAV6FTX2</accession>
<dbReference type="GO" id="GO:0010468">
    <property type="term" value="P:regulation of gene expression"/>
    <property type="evidence" value="ECO:0007669"/>
    <property type="project" value="TreeGrafter"/>
</dbReference>
<dbReference type="EMBL" id="JADWDJ010000020">
    <property type="protein sequence ID" value="KAG5265201.1"/>
    <property type="molecule type" value="Genomic_DNA"/>
</dbReference>
<evidence type="ECO:0000256" key="5">
    <source>
        <dbReference type="ARBA" id="ARBA00023015"/>
    </source>
</evidence>
<feature type="domain" description="ADNP zinc finger" evidence="10">
    <location>
        <begin position="32"/>
        <end position="109"/>
    </location>
</feature>
<name>A0AAV6FTX2_9TELE</name>
<reference evidence="11" key="1">
    <citation type="submission" date="2020-10" db="EMBL/GenBank/DDBJ databases">
        <title>Chromosome-scale genome assembly of the Allis shad, Alosa alosa.</title>
        <authorList>
            <person name="Margot Z."/>
            <person name="Christophe K."/>
            <person name="Cabau C."/>
            <person name="Louis A."/>
            <person name="Berthelot C."/>
            <person name="Parey E."/>
            <person name="Roest Crollius H."/>
            <person name="Montfort J."/>
            <person name="Robinson-Rechavi M."/>
            <person name="Bucao C."/>
            <person name="Bouchez O."/>
            <person name="Gislard M."/>
            <person name="Lluch J."/>
            <person name="Milhes M."/>
            <person name="Lampietro C."/>
            <person name="Lopez Roques C."/>
            <person name="Donnadieu C."/>
            <person name="Braasch I."/>
            <person name="Desvignes T."/>
            <person name="Postlethwait J."/>
            <person name="Bobe J."/>
            <person name="Guiguen Y."/>
        </authorList>
    </citation>
    <scope>NUCLEOTIDE SEQUENCE</scope>
    <source>
        <strain evidence="11">M-15738</strain>
        <tissue evidence="11">Blood</tissue>
    </source>
</reference>
<evidence type="ECO:0000256" key="4">
    <source>
        <dbReference type="ARBA" id="ARBA00022833"/>
    </source>
</evidence>
<keyword evidence="7" id="KW-0371">Homeobox</keyword>
<keyword evidence="8" id="KW-0804">Transcription</keyword>
<keyword evidence="5" id="KW-0805">Transcription regulation</keyword>
<comment type="caution">
    <text evidence="11">The sequence shown here is derived from an EMBL/GenBank/DDBJ whole genome shotgun (WGS) entry which is preliminary data.</text>
</comment>
<sequence>MKFQRFTTAAYIQSYEKAGAPCKTRVKVQEMYQVPVLGLDKIRRSRKNVKSILSEFGLEQCEVFSQELEEDDPVETAFSNTEWSDLTVGFHGRRRKKWSYRTQALCCSLYQHPCSSIVQQPAASDRWTSVWCSFKGLVQQQ</sequence>
<evidence type="ECO:0000313" key="12">
    <source>
        <dbReference type="Proteomes" id="UP000823561"/>
    </source>
</evidence>
<keyword evidence="12" id="KW-1185">Reference proteome</keyword>
<gene>
    <name evidence="11" type="ORF">AALO_G00262500</name>
</gene>
<evidence type="ECO:0000256" key="1">
    <source>
        <dbReference type="ARBA" id="ARBA00022723"/>
    </source>
</evidence>
<protein>
    <recommendedName>
        <fullName evidence="10">ADNP zinc finger domain-containing protein</fullName>
    </recommendedName>
</protein>
<keyword evidence="6" id="KW-0238">DNA-binding</keyword>
<dbReference type="GO" id="GO:0008270">
    <property type="term" value="F:zinc ion binding"/>
    <property type="evidence" value="ECO:0007669"/>
    <property type="project" value="UniProtKB-KW"/>
</dbReference>
<dbReference type="InterPro" id="IPR038861">
    <property type="entry name" value="ADNP/ADNP2"/>
</dbReference>
<evidence type="ECO:0000256" key="3">
    <source>
        <dbReference type="ARBA" id="ARBA00022771"/>
    </source>
</evidence>
<keyword evidence="4" id="KW-0862">Zinc</keyword>
<keyword evidence="9" id="KW-0539">Nucleus</keyword>
<proteinExistence type="predicted"/>
<organism evidence="11 12">
    <name type="scientific">Alosa alosa</name>
    <name type="common">allis shad</name>
    <dbReference type="NCBI Taxonomy" id="278164"/>
    <lineage>
        <taxon>Eukaryota</taxon>
        <taxon>Metazoa</taxon>
        <taxon>Chordata</taxon>
        <taxon>Craniata</taxon>
        <taxon>Vertebrata</taxon>
        <taxon>Euteleostomi</taxon>
        <taxon>Actinopterygii</taxon>
        <taxon>Neopterygii</taxon>
        <taxon>Teleostei</taxon>
        <taxon>Clupei</taxon>
        <taxon>Clupeiformes</taxon>
        <taxon>Clupeoidei</taxon>
        <taxon>Clupeidae</taxon>
        <taxon>Alosa</taxon>
    </lineage>
</organism>
<keyword evidence="1" id="KW-0479">Metal-binding</keyword>
<keyword evidence="2" id="KW-0677">Repeat</keyword>
<dbReference type="PANTHER" id="PTHR15740">
    <property type="entry name" value="NEUROPROTECTIVE PEPTIDE-CONTAINING PROTEIN"/>
    <property type="match status" value="1"/>
</dbReference>
<dbReference type="Proteomes" id="UP000823561">
    <property type="component" value="Chromosome 20"/>
</dbReference>
<dbReference type="AlphaFoldDB" id="A0AAV6FTX2"/>
<dbReference type="PANTHER" id="PTHR15740:SF2">
    <property type="entry name" value="ACTIVITY-DEPENDENT NEUROPROTECTOR HOMEOBOX PROTEIN 2"/>
    <property type="match status" value="1"/>
</dbReference>
<dbReference type="InterPro" id="IPR045762">
    <property type="entry name" value="ADNP_Znf"/>
</dbReference>
<evidence type="ECO:0000256" key="7">
    <source>
        <dbReference type="ARBA" id="ARBA00023155"/>
    </source>
</evidence>